<sequence length="122" mass="13232">MVSKTIVVALVALCCAAVLAAPAEEHHLGNNIMDCMKPLKDGLELVKDARVLYKTYQKIFADASASRKACAGREGATAEEIRDCQKAITNKEMETLVTQTSIAINIIPEVVKVVKEVQDCLN</sequence>
<dbReference type="AlphaFoldDB" id="A0AAV7Y5S2"/>
<reference evidence="2" key="1">
    <citation type="submission" date="2022-12" db="EMBL/GenBank/DDBJ databases">
        <title>Chromosome-level genome assembly of the bean flower thrips Megalurothrips usitatus.</title>
        <authorList>
            <person name="Ma L."/>
            <person name="Liu Q."/>
            <person name="Li H."/>
            <person name="Cai W."/>
        </authorList>
    </citation>
    <scope>NUCLEOTIDE SEQUENCE</scope>
    <source>
        <strain evidence="2">Cailab_2022a</strain>
    </source>
</reference>
<keyword evidence="1" id="KW-0732">Signal</keyword>
<comment type="caution">
    <text evidence="2">The sequence shown here is derived from an EMBL/GenBank/DDBJ whole genome shotgun (WGS) entry which is preliminary data.</text>
</comment>
<keyword evidence="3" id="KW-1185">Reference proteome</keyword>
<evidence type="ECO:0000313" key="2">
    <source>
        <dbReference type="EMBL" id="KAJ1532245.1"/>
    </source>
</evidence>
<dbReference type="Proteomes" id="UP001075354">
    <property type="component" value="Chromosome 1"/>
</dbReference>
<gene>
    <name evidence="2" type="ORF">ONE63_000861</name>
</gene>
<evidence type="ECO:0000256" key="1">
    <source>
        <dbReference type="SAM" id="SignalP"/>
    </source>
</evidence>
<evidence type="ECO:0000313" key="3">
    <source>
        <dbReference type="Proteomes" id="UP001075354"/>
    </source>
</evidence>
<feature type="chain" id="PRO_5043877219" evidence="1">
    <location>
        <begin position="21"/>
        <end position="122"/>
    </location>
</feature>
<feature type="signal peptide" evidence="1">
    <location>
        <begin position="1"/>
        <end position="20"/>
    </location>
</feature>
<protein>
    <submittedName>
        <fullName evidence="2">Uncharacterized protein</fullName>
    </submittedName>
</protein>
<name>A0AAV7Y5S2_9NEOP</name>
<proteinExistence type="predicted"/>
<organism evidence="2 3">
    <name type="scientific">Megalurothrips usitatus</name>
    <name type="common">bean blossom thrips</name>
    <dbReference type="NCBI Taxonomy" id="439358"/>
    <lineage>
        <taxon>Eukaryota</taxon>
        <taxon>Metazoa</taxon>
        <taxon>Ecdysozoa</taxon>
        <taxon>Arthropoda</taxon>
        <taxon>Hexapoda</taxon>
        <taxon>Insecta</taxon>
        <taxon>Pterygota</taxon>
        <taxon>Neoptera</taxon>
        <taxon>Paraneoptera</taxon>
        <taxon>Thysanoptera</taxon>
        <taxon>Terebrantia</taxon>
        <taxon>Thripoidea</taxon>
        <taxon>Thripidae</taxon>
        <taxon>Megalurothrips</taxon>
    </lineage>
</organism>
<dbReference type="EMBL" id="JAPTSV010000001">
    <property type="protein sequence ID" value="KAJ1532245.1"/>
    <property type="molecule type" value="Genomic_DNA"/>
</dbReference>
<accession>A0AAV7Y5S2</accession>